<organism evidence="15 16">
    <name type="scientific">Empedobacter falsenii</name>
    <dbReference type="NCBI Taxonomy" id="343874"/>
    <lineage>
        <taxon>Bacteria</taxon>
        <taxon>Pseudomonadati</taxon>
        <taxon>Bacteroidota</taxon>
        <taxon>Flavobacteriia</taxon>
        <taxon>Flavobacteriales</taxon>
        <taxon>Weeksellaceae</taxon>
        <taxon>Empedobacter</taxon>
    </lineage>
</organism>
<dbReference type="GO" id="GO:0015344">
    <property type="term" value="F:siderophore uptake transmembrane transporter activity"/>
    <property type="evidence" value="ECO:0007669"/>
    <property type="project" value="TreeGrafter"/>
</dbReference>
<dbReference type="InterPro" id="IPR039426">
    <property type="entry name" value="TonB-dep_rcpt-like"/>
</dbReference>
<keyword evidence="4 10" id="KW-0812">Transmembrane</keyword>
<keyword evidence="2 10" id="KW-0813">Transport</keyword>
<protein>
    <submittedName>
        <fullName evidence="15">Outer membrane cobalamin translocator</fullName>
    </submittedName>
</protein>
<evidence type="ECO:0000256" key="6">
    <source>
        <dbReference type="ARBA" id="ARBA00023077"/>
    </source>
</evidence>
<dbReference type="PANTHER" id="PTHR30069">
    <property type="entry name" value="TONB-DEPENDENT OUTER MEMBRANE RECEPTOR"/>
    <property type="match status" value="1"/>
</dbReference>
<dbReference type="AlphaFoldDB" id="A0A376FZ98"/>
<accession>A0A376FZ98</accession>
<dbReference type="GO" id="GO:0009279">
    <property type="term" value="C:cell outer membrane"/>
    <property type="evidence" value="ECO:0007669"/>
    <property type="project" value="UniProtKB-SubCell"/>
</dbReference>
<feature type="domain" description="TonB-dependent receptor-like beta-barrel" evidence="13">
    <location>
        <begin position="206"/>
        <end position="576"/>
    </location>
</feature>
<feature type="signal peptide" evidence="12">
    <location>
        <begin position="1"/>
        <end position="17"/>
    </location>
</feature>
<sequence length="602" mass="70021">MKKLFLCFNLIAGIAFAQTDTINLKPLILNDAFLKNHYKSQSIIKLNDSILEQNPNQLTQVLQAQTPIYFKENGRGMVSSPSFRGTLASHTAVIWNGINVNSQTTGQTDFNLFASNSFDGILVKPGGGSIAYGTGSIGGTIHLLNKFEYDKGLQQKINLGYGSYDTWSGKYQLKYSTEKFSSSIDYERNQSDNDYKIPNHMKKNLNGKYYFNTMNGNFGYKINPKNELKLYSMFNFGKREFPLVDIGSTPSRYENQDYRLMTEWNFNPNEKWQSQLKLAYIREESSYFNNIHKSYSDDLQVDNYILKYYLNHQITNNFELSLLSEANYNQGSGNNLTKSDQNSINFALIAKHKLSDVLEYEASIRQDFSDTYQNPFIYSLGFNYRPIYSYQLRGNVSKNFRNPTYNDLFWKTGGNPNLKSESAYQFELGNDFISKNLNIQTNIFYNKLSDMIQWIPSSQNSSYWVPVNINKAETYGFEMIGNYKWNAFSFNTIYAYTKTKNKFKNKELMYSPNHKWTASAQYTYKRLSAFVQNIYTSKVFTDSEEERTLDGFWLMNFGLNYTISPLYSVSMRVNNVFNQEYQTQENRWQPGTNYNIQIQIKF</sequence>
<keyword evidence="7 10" id="KW-0472">Membrane</keyword>
<evidence type="ECO:0000256" key="2">
    <source>
        <dbReference type="ARBA" id="ARBA00022448"/>
    </source>
</evidence>
<keyword evidence="3 10" id="KW-1134">Transmembrane beta strand</keyword>
<dbReference type="SUPFAM" id="SSF56935">
    <property type="entry name" value="Porins"/>
    <property type="match status" value="1"/>
</dbReference>
<dbReference type="InterPro" id="IPR000531">
    <property type="entry name" value="Beta-barrel_TonB"/>
</dbReference>
<evidence type="ECO:0000256" key="3">
    <source>
        <dbReference type="ARBA" id="ARBA00022452"/>
    </source>
</evidence>
<dbReference type="PROSITE" id="PS52016">
    <property type="entry name" value="TONB_DEPENDENT_REC_3"/>
    <property type="match status" value="1"/>
</dbReference>
<evidence type="ECO:0000259" key="14">
    <source>
        <dbReference type="Pfam" id="PF07715"/>
    </source>
</evidence>
<keyword evidence="6 11" id="KW-0798">TonB box</keyword>
<proteinExistence type="inferred from homology"/>
<evidence type="ECO:0000259" key="13">
    <source>
        <dbReference type="Pfam" id="PF00593"/>
    </source>
</evidence>
<dbReference type="InterPro" id="IPR036942">
    <property type="entry name" value="Beta-barrel_TonB_sf"/>
</dbReference>
<evidence type="ECO:0000313" key="15">
    <source>
        <dbReference type="EMBL" id="STD53001.1"/>
    </source>
</evidence>
<comment type="similarity">
    <text evidence="10 11">Belongs to the TonB-dependent receptor family.</text>
</comment>
<reference evidence="15 16" key="1">
    <citation type="submission" date="2018-06" db="EMBL/GenBank/DDBJ databases">
        <authorList>
            <consortium name="Pathogen Informatics"/>
            <person name="Doyle S."/>
        </authorList>
    </citation>
    <scope>NUCLEOTIDE SEQUENCE [LARGE SCALE GENOMIC DNA]</scope>
    <source>
        <strain evidence="15 16">NCTC13456</strain>
    </source>
</reference>
<evidence type="ECO:0000256" key="10">
    <source>
        <dbReference type="PROSITE-ProRule" id="PRU01360"/>
    </source>
</evidence>
<dbReference type="InterPro" id="IPR037066">
    <property type="entry name" value="Plug_dom_sf"/>
</dbReference>
<name>A0A376FZ98_9FLAO</name>
<dbReference type="Gene3D" id="2.40.170.20">
    <property type="entry name" value="TonB-dependent receptor, beta-barrel domain"/>
    <property type="match status" value="1"/>
</dbReference>
<dbReference type="GO" id="GO:0044718">
    <property type="term" value="P:siderophore transmembrane transport"/>
    <property type="evidence" value="ECO:0007669"/>
    <property type="project" value="TreeGrafter"/>
</dbReference>
<evidence type="ECO:0000256" key="5">
    <source>
        <dbReference type="ARBA" id="ARBA00022729"/>
    </source>
</evidence>
<dbReference type="Pfam" id="PF07715">
    <property type="entry name" value="Plug"/>
    <property type="match status" value="1"/>
</dbReference>
<evidence type="ECO:0000256" key="12">
    <source>
        <dbReference type="SAM" id="SignalP"/>
    </source>
</evidence>
<dbReference type="Pfam" id="PF00593">
    <property type="entry name" value="TonB_dep_Rec_b-barrel"/>
    <property type="match status" value="1"/>
</dbReference>
<evidence type="ECO:0000256" key="11">
    <source>
        <dbReference type="RuleBase" id="RU003357"/>
    </source>
</evidence>
<dbReference type="PANTHER" id="PTHR30069:SF29">
    <property type="entry name" value="HEMOGLOBIN AND HEMOGLOBIN-HAPTOGLOBIN-BINDING PROTEIN 1-RELATED"/>
    <property type="match status" value="1"/>
</dbReference>
<dbReference type="EMBL" id="UFXS01000001">
    <property type="protein sequence ID" value="STD53001.1"/>
    <property type="molecule type" value="Genomic_DNA"/>
</dbReference>
<comment type="subcellular location">
    <subcellularLocation>
        <location evidence="1 10">Cell outer membrane</location>
        <topology evidence="1 10">Multi-pass membrane protein</topology>
    </subcellularLocation>
</comment>
<evidence type="ECO:0000256" key="1">
    <source>
        <dbReference type="ARBA" id="ARBA00004571"/>
    </source>
</evidence>
<evidence type="ECO:0000256" key="4">
    <source>
        <dbReference type="ARBA" id="ARBA00022692"/>
    </source>
</evidence>
<evidence type="ECO:0000256" key="9">
    <source>
        <dbReference type="ARBA" id="ARBA00023237"/>
    </source>
</evidence>
<dbReference type="RefSeq" id="WP_147279944.1">
    <property type="nucleotide sequence ID" value="NZ_UFXS01000001.1"/>
</dbReference>
<evidence type="ECO:0000313" key="16">
    <source>
        <dbReference type="Proteomes" id="UP000254737"/>
    </source>
</evidence>
<evidence type="ECO:0000256" key="7">
    <source>
        <dbReference type="ARBA" id="ARBA00023136"/>
    </source>
</evidence>
<gene>
    <name evidence="15" type="primary">btuB_1</name>
    <name evidence="15" type="ORF">NCTC13456_00218</name>
</gene>
<feature type="domain" description="TonB-dependent receptor plug" evidence="14">
    <location>
        <begin position="48"/>
        <end position="140"/>
    </location>
</feature>
<dbReference type="Gene3D" id="2.170.130.10">
    <property type="entry name" value="TonB-dependent receptor, plug domain"/>
    <property type="match status" value="1"/>
</dbReference>
<evidence type="ECO:0000256" key="8">
    <source>
        <dbReference type="ARBA" id="ARBA00023170"/>
    </source>
</evidence>
<dbReference type="InterPro" id="IPR012910">
    <property type="entry name" value="Plug_dom"/>
</dbReference>
<feature type="chain" id="PRO_5016953104" evidence="12">
    <location>
        <begin position="18"/>
        <end position="602"/>
    </location>
</feature>
<keyword evidence="5 12" id="KW-0732">Signal</keyword>
<dbReference type="STRING" id="343874.GCA_000805695_02205"/>
<keyword evidence="9 10" id="KW-0998">Cell outer membrane</keyword>
<dbReference type="Proteomes" id="UP000254737">
    <property type="component" value="Unassembled WGS sequence"/>
</dbReference>
<keyword evidence="8" id="KW-0675">Receptor</keyword>